<feature type="transmembrane region" description="Helical" evidence="1">
    <location>
        <begin position="191"/>
        <end position="210"/>
    </location>
</feature>
<evidence type="ECO:0000256" key="1">
    <source>
        <dbReference type="SAM" id="Phobius"/>
    </source>
</evidence>
<keyword evidence="1" id="KW-0812">Transmembrane</keyword>
<accession>A0A2L0F3M9</accession>
<protein>
    <submittedName>
        <fullName evidence="2">Membrane protein</fullName>
    </submittedName>
</protein>
<evidence type="ECO:0000313" key="3">
    <source>
        <dbReference type="Proteomes" id="UP000238348"/>
    </source>
</evidence>
<dbReference type="EMBL" id="CP012673">
    <property type="protein sequence ID" value="AUX46133.1"/>
    <property type="molecule type" value="Genomic_DNA"/>
</dbReference>
<feature type="transmembrane region" description="Helical" evidence="1">
    <location>
        <begin position="132"/>
        <end position="152"/>
    </location>
</feature>
<feature type="transmembrane region" description="Helical" evidence="1">
    <location>
        <begin position="78"/>
        <end position="101"/>
    </location>
</feature>
<dbReference type="Pfam" id="PF03741">
    <property type="entry name" value="TerC"/>
    <property type="match status" value="1"/>
</dbReference>
<feature type="transmembrane region" description="Helical" evidence="1">
    <location>
        <begin position="48"/>
        <end position="72"/>
    </location>
</feature>
<dbReference type="PANTHER" id="PTHR30060:SF0">
    <property type="entry name" value="COILED-COIL PROTEIN (DUF2040)-RELATED"/>
    <property type="match status" value="1"/>
</dbReference>
<gene>
    <name evidence="2" type="primary">spr</name>
    <name evidence="2" type="ORF">SOCE26_076380</name>
</gene>
<dbReference type="Proteomes" id="UP000238348">
    <property type="component" value="Chromosome"/>
</dbReference>
<keyword evidence="1" id="KW-0472">Membrane</keyword>
<dbReference type="PANTHER" id="PTHR30060">
    <property type="entry name" value="INNER MEMBRANE PROTEIN"/>
    <property type="match status" value="1"/>
</dbReference>
<organism evidence="2 3">
    <name type="scientific">Sorangium cellulosum</name>
    <name type="common">Polyangium cellulosum</name>
    <dbReference type="NCBI Taxonomy" id="56"/>
    <lineage>
        <taxon>Bacteria</taxon>
        <taxon>Pseudomonadati</taxon>
        <taxon>Myxococcota</taxon>
        <taxon>Polyangia</taxon>
        <taxon>Polyangiales</taxon>
        <taxon>Polyangiaceae</taxon>
        <taxon>Sorangium</taxon>
    </lineage>
</organism>
<feature type="transmembrane region" description="Helical" evidence="1">
    <location>
        <begin position="216"/>
        <end position="235"/>
    </location>
</feature>
<dbReference type="GO" id="GO:0005886">
    <property type="term" value="C:plasma membrane"/>
    <property type="evidence" value="ECO:0007669"/>
    <property type="project" value="TreeGrafter"/>
</dbReference>
<proteinExistence type="predicted"/>
<evidence type="ECO:0000313" key="2">
    <source>
        <dbReference type="EMBL" id="AUX46133.1"/>
    </source>
</evidence>
<name>A0A2L0F3M9_SORCE</name>
<dbReference type="AlphaFoldDB" id="A0A2L0F3M9"/>
<dbReference type="InterPro" id="IPR005496">
    <property type="entry name" value="Integral_membrane_TerC"/>
</dbReference>
<keyword evidence="1" id="KW-1133">Transmembrane helix</keyword>
<sequence>MPDMSAFLHADGWITLATLSALEIVLGIDNIVFLSIMTAKLPAHQQPVARRIGLMLALGMRLLLLLAISWVMGLKATLFTLFGHGFSGRDLILLGGGVFLIGKATHEMFDKLEVEASTEAQPKGKGGSFGSIIAQIVLLDIVFSLDSVITAVGMAQHISIMMVAMFIAVGVMLVFAGRIGSFIQRHPSMKILALSFLLLIGVVLVADGMGQHISKAYIYFAMAFSLGVELVNMRLRLRQQPVQLHTKVGSAPDLLPTDGQTQPRT</sequence>
<reference evidence="2 3" key="1">
    <citation type="submission" date="2015-09" db="EMBL/GenBank/DDBJ databases">
        <title>Sorangium comparison.</title>
        <authorList>
            <person name="Zaburannyi N."/>
            <person name="Bunk B."/>
            <person name="Overmann J."/>
            <person name="Mueller R."/>
        </authorList>
    </citation>
    <scope>NUCLEOTIDE SEQUENCE [LARGE SCALE GENOMIC DNA]</scope>
    <source>
        <strain evidence="2 3">So ce26</strain>
    </source>
</reference>
<feature type="transmembrane region" description="Helical" evidence="1">
    <location>
        <begin position="158"/>
        <end position="179"/>
    </location>
</feature>
<feature type="transmembrane region" description="Helical" evidence="1">
    <location>
        <begin position="12"/>
        <end position="36"/>
    </location>
</feature>